<proteinExistence type="predicted"/>
<feature type="compositionally biased region" description="Basic and acidic residues" evidence="2">
    <location>
        <begin position="60"/>
        <end position="73"/>
    </location>
</feature>
<dbReference type="RefSeq" id="WP_090061921.1">
    <property type="nucleotide sequence ID" value="NZ_FORH01000007.1"/>
</dbReference>
<dbReference type="AlphaFoldDB" id="A0A1I3VL46"/>
<keyword evidence="1" id="KW-0175">Coiled coil</keyword>
<feature type="coiled-coil region" evidence="1">
    <location>
        <begin position="75"/>
        <end position="102"/>
    </location>
</feature>
<evidence type="ECO:0000256" key="2">
    <source>
        <dbReference type="SAM" id="MobiDB-lite"/>
    </source>
</evidence>
<organism evidence="3 4">
    <name type="scientific">Celeribacter neptunius</name>
    <dbReference type="NCBI Taxonomy" id="588602"/>
    <lineage>
        <taxon>Bacteria</taxon>
        <taxon>Pseudomonadati</taxon>
        <taxon>Pseudomonadota</taxon>
        <taxon>Alphaproteobacteria</taxon>
        <taxon>Rhodobacterales</taxon>
        <taxon>Roseobacteraceae</taxon>
        <taxon>Celeribacter</taxon>
    </lineage>
</organism>
<dbReference type="STRING" id="588602.SAMN04487991_3424"/>
<evidence type="ECO:0000313" key="4">
    <source>
        <dbReference type="Proteomes" id="UP000199630"/>
    </source>
</evidence>
<dbReference type="OrthoDB" id="7876960at2"/>
<evidence type="ECO:0000313" key="3">
    <source>
        <dbReference type="EMBL" id="SFJ95985.1"/>
    </source>
</evidence>
<name>A0A1I3VL46_9RHOB</name>
<accession>A0A1I3VL46</accession>
<sequence length="105" mass="11490">MTGQSGDLHILLSERLVLIQAIATANSEHLRLNQIAGGMMILDQKDALDGVEEGAEEGPEQDRRNQARDANDTAIDQCRDRIAALEAQLADLDRKLAKATEDHSK</sequence>
<dbReference type="Proteomes" id="UP000199630">
    <property type="component" value="Unassembled WGS sequence"/>
</dbReference>
<feature type="compositionally biased region" description="Acidic residues" evidence="2">
    <location>
        <begin position="49"/>
        <end position="59"/>
    </location>
</feature>
<protein>
    <submittedName>
        <fullName evidence="3">Uncharacterized protein</fullName>
    </submittedName>
</protein>
<evidence type="ECO:0000256" key="1">
    <source>
        <dbReference type="SAM" id="Coils"/>
    </source>
</evidence>
<keyword evidence="4" id="KW-1185">Reference proteome</keyword>
<reference evidence="4" key="1">
    <citation type="submission" date="2016-10" db="EMBL/GenBank/DDBJ databases">
        <authorList>
            <person name="Varghese N."/>
            <person name="Submissions S."/>
        </authorList>
    </citation>
    <scope>NUCLEOTIDE SEQUENCE [LARGE SCALE GENOMIC DNA]</scope>
    <source>
        <strain evidence="4">DSM 26471</strain>
    </source>
</reference>
<gene>
    <name evidence="3" type="ORF">SAMN04487991_3424</name>
</gene>
<feature type="region of interest" description="Disordered" evidence="2">
    <location>
        <begin position="47"/>
        <end position="73"/>
    </location>
</feature>
<dbReference type="EMBL" id="FORH01000007">
    <property type="protein sequence ID" value="SFJ95985.1"/>
    <property type="molecule type" value="Genomic_DNA"/>
</dbReference>